<sequence>MDRLGRIARGVVAGFALLSVVACADIYRDHGYAPSEYDLAQIAVGRDTRDTVAEAVGRPSTGGLLTDDAWYYVQSRYRRSGARAPQEIQRQVVSISFAPNGTVANVERFGLEQGRAVVLSRRVTDTNIRGVSALGQILGNLGNLRAEDLID</sequence>
<name>A0ABW4SBK6_9RHOB</name>
<organism evidence="4 5">
    <name type="scientific">Halodurantibacterium flavum</name>
    <dbReference type="NCBI Taxonomy" id="1382802"/>
    <lineage>
        <taxon>Bacteria</taxon>
        <taxon>Pseudomonadati</taxon>
        <taxon>Pseudomonadota</taxon>
        <taxon>Alphaproteobacteria</taxon>
        <taxon>Rhodobacterales</taxon>
        <taxon>Paracoccaceae</taxon>
        <taxon>Halodurantibacterium</taxon>
    </lineage>
</organism>
<evidence type="ECO:0000259" key="3">
    <source>
        <dbReference type="Pfam" id="PF04355"/>
    </source>
</evidence>
<evidence type="ECO:0000313" key="4">
    <source>
        <dbReference type="EMBL" id="MFD1914375.1"/>
    </source>
</evidence>
<dbReference type="Pfam" id="PF04355">
    <property type="entry name" value="BamE"/>
    <property type="match status" value="1"/>
</dbReference>
<evidence type="ECO:0000256" key="2">
    <source>
        <dbReference type="ARBA" id="ARBA00023136"/>
    </source>
</evidence>
<dbReference type="Proteomes" id="UP001597353">
    <property type="component" value="Unassembled WGS sequence"/>
</dbReference>
<proteinExistence type="predicted"/>
<keyword evidence="5" id="KW-1185">Reference proteome</keyword>
<evidence type="ECO:0000256" key="1">
    <source>
        <dbReference type="ARBA" id="ARBA00022729"/>
    </source>
</evidence>
<dbReference type="InterPro" id="IPR007450">
    <property type="entry name" value="BamE_dom"/>
</dbReference>
<dbReference type="Gene3D" id="3.30.1450.10">
    <property type="match status" value="1"/>
</dbReference>
<dbReference type="EMBL" id="JBHUGH010000037">
    <property type="protein sequence ID" value="MFD1914375.1"/>
    <property type="molecule type" value="Genomic_DNA"/>
</dbReference>
<accession>A0ABW4SBK6</accession>
<protein>
    <submittedName>
        <fullName evidence="4">Outer membrane protein assembly factor BamE</fullName>
    </submittedName>
</protein>
<dbReference type="RefSeq" id="WP_390265686.1">
    <property type="nucleotide sequence ID" value="NZ_JBHUGH010000037.1"/>
</dbReference>
<evidence type="ECO:0000313" key="5">
    <source>
        <dbReference type="Proteomes" id="UP001597353"/>
    </source>
</evidence>
<gene>
    <name evidence="4" type="ORF">ACFSGJ_19405</name>
</gene>
<dbReference type="InterPro" id="IPR037873">
    <property type="entry name" value="BamE-like"/>
</dbReference>
<keyword evidence="1" id="KW-0732">Signal</keyword>
<comment type="caution">
    <text evidence="4">The sequence shown here is derived from an EMBL/GenBank/DDBJ whole genome shotgun (WGS) entry which is preliminary data.</text>
</comment>
<feature type="domain" description="Outer membrane protein assembly factor BamE" evidence="3">
    <location>
        <begin position="31"/>
        <end position="106"/>
    </location>
</feature>
<dbReference type="PROSITE" id="PS51257">
    <property type="entry name" value="PROKAR_LIPOPROTEIN"/>
    <property type="match status" value="1"/>
</dbReference>
<reference evidence="5" key="1">
    <citation type="journal article" date="2019" name="Int. J. Syst. Evol. Microbiol.">
        <title>The Global Catalogue of Microorganisms (GCM) 10K type strain sequencing project: providing services to taxonomists for standard genome sequencing and annotation.</title>
        <authorList>
            <consortium name="The Broad Institute Genomics Platform"/>
            <consortium name="The Broad Institute Genome Sequencing Center for Infectious Disease"/>
            <person name="Wu L."/>
            <person name="Ma J."/>
        </authorList>
    </citation>
    <scope>NUCLEOTIDE SEQUENCE [LARGE SCALE GENOMIC DNA]</scope>
    <source>
        <strain evidence="5">CGMCC 4.7242</strain>
    </source>
</reference>
<keyword evidence="2" id="KW-0472">Membrane</keyword>